<keyword evidence="3" id="KW-1185">Reference proteome</keyword>
<dbReference type="Proteomes" id="UP000479639">
    <property type="component" value="Unassembled WGS sequence"/>
</dbReference>
<evidence type="ECO:0000313" key="2">
    <source>
        <dbReference type="EMBL" id="KAB1642788.1"/>
    </source>
</evidence>
<sequence>MPRQRMIKPDFFDSGSLAECTRDARLVFVGLWVMADDKGNMKFNERKLQKQLFPYDDLDPRMLMVWLAELEDVGCIKAYEAQGDVCISVPNFLTYQTIKNPSKTTVPEPPEGLKDGPRTDYFTSRSYQLWGITNPHIPPCFPSTFSTIGNSVSTIGNGVEMEDAPTTYPQLTTKVPPSKERSKEVISSSPFGEEEITPGNVEARPDFHEPVENPNACPECGSEDRVEPKGEHLMACHACGAVWEKRGAHAA</sequence>
<protein>
    <submittedName>
        <fullName evidence="2">Uncharacterized protein</fullName>
    </submittedName>
</protein>
<evidence type="ECO:0000256" key="1">
    <source>
        <dbReference type="SAM" id="MobiDB-lite"/>
    </source>
</evidence>
<dbReference type="AlphaFoldDB" id="A0A7C8BQ69"/>
<accession>A0A7C8BQ69</accession>
<name>A0A7C8BQ69_9ACTN</name>
<feature type="region of interest" description="Disordered" evidence="1">
    <location>
        <begin position="174"/>
        <end position="199"/>
    </location>
</feature>
<gene>
    <name evidence="2" type="ORF">F8D48_09180</name>
</gene>
<proteinExistence type="predicted"/>
<dbReference type="SUPFAM" id="SSF57783">
    <property type="entry name" value="Zinc beta-ribbon"/>
    <property type="match status" value="1"/>
</dbReference>
<organism evidence="2 3">
    <name type="scientific">Adlercreutzia muris</name>
    <dbReference type="NCBI Taxonomy" id="1796610"/>
    <lineage>
        <taxon>Bacteria</taxon>
        <taxon>Bacillati</taxon>
        <taxon>Actinomycetota</taxon>
        <taxon>Coriobacteriia</taxon>
        <taxon>Eggerthellales</taxon>
        <taxon>Eggerthellaceae</taxon>
        <taxon>Adlercreutzia</taxon>
    </lineage>
</organism>
<evidence type="ECO:0000313" key="3">
    <source>
        <dbReference type="Proteomes" id="UP000479639"/>
    </source>
</evidence>
<reference evidence="2 3" key="1">
    <citation type="submission" date="2019-09" db="EMBL/GenBank/DDBJ databases">
        <title>Whole genome shotgun sequencing (WGS) of Ellagibacter isourolithinifaciens DSM 104140(T) and Adlercreutzia muris DSM 29508(T).</title>
        <authorList>
            <person name="Stoll D.A."/>
            <person name="Danylec N."/>
            <person name="Huch M."/>
        </authorList>
    </citation>
    <scope>NUCLEOTIDE SEQUENCE [LARGE SCALE GENOMIC DNA]</scope>
    <source>
        <strain evidence="2 3">DSM 29508</strain>
    </source>
</reference>
<comment type="caution">
    <text evidence="2">The sequence shown here is derived from an EMBL/GenBank/DDBJ whole genome shotgun (WGS) entry which is preliminary data.</text>
</comment>
<dbReference type="RefSeq" id="WP_151431452.1">
    <property type="nucleotide sequence ID" value="NZ_JANJZI010000002.1"/>
</dbReference>
<dbReference type="EMBL" id="WAJS01000030">
    <property type="protein sequence ID" value="KAB1642788.1"/>
    <property type="molecule type" value="Genomic_DNA"/>
</dbReference>